<dbReference type="PROSITE" id="PS51085">
    <property type="entry name" value="2FE2S_FER_2"/>
    <property type="match status" value="1"/>
</dbReference>
<dbReference type="OrthoDB" id="370747at2"/>
<dbReference type="PANTHER" id="PTHR47354">
    <property type="entry name" value="NADH OXIDOREDUCTASE HCR"/>
    <property type="match status" value="1"/>
</dbReference>
<evidence type="ECO:0000313" key="11">
    <source>
        <dbReference type="EMBL" id="TIC79795.1"/>
    </source>
</evidence>
<dbReference type="EMBL" id="STGJ01000015">
    <property type="protein sequence ID" value="TIC79795.1"/>
    <property type="molecule type" value="Genomic_DNA"/>
</dbReference>
<dbReference type="PANTHER" id="PTHR47354:SF8">
    <property type="entry name" value="1,2-PHENYLACETYL-COA EPOXIDASE, SUBUNIT E"/>
    <property type="match status" value="1"/>
</dbReference>
<comment type="cofactor">
    <cofactor evidence="1">
        <name>FAD</name>
        <dbReference type="ChEBI" id="CHEBI:57692"/>
    </cofactor>
</comment>
<dbReference type="GO" id="GO:0016491">
    <property type="term" value="F:oxidoreductase activity"/>
    <property type="evidence" value="ECO:0007669"/>
    <property type="project" value="UniProtKB-KW"/>
</dbReference>
<name>A0A4T0UND2_9NEIS</name>
<dbReference type="InterPro" id="IPR050415">
    <property type="entry name" value="MRET"/>
</dbReference>
<evidence type="ECO:0000256" key="3">
    <source>
        <dbReference type="ARBA" id="ARBA00022714"/>
    </source>
</evidence>
<dbReference type="InterPro" id="IPR017927">
    <property type="entry name" value="FAD-bd_FR_type"/>
</dbReference>
<evidence type="ECO:0000256" key="6">
    <source>
        <dbReference type="ARBA" id="ARBA00023002"/>
    </source>
</evidence>
<dbReference type="Pfam" id="PF00175">
    <property type="entry name" value="NAD_binding_1"/>
    <property type="match status" value="1"/>
</dbReference>
<gene>
    <name evidence="11" type="ORF">E5K04_12790</name>
</gene>
<dbReference type="Gene3D" id="3.40.50.80">
    <property type="entry name" value="Nucleotide-binding domain of ferredoxin-NADP reductase (FNR) module"/>
    <property type="match status" value="1"/>
</dbReference>
<dbReference type="InterPro" id="IPR017938">
    <property type="entry name" value="Riboflavin_synthase-like_b-brl"/>
</dbReference>
<keyword evidence="7" id="KW-0408">Iron</keyword>
<evidence type="ECO:0000259" key="9">
    <source>
        <dbReference type="PROSITE" id="PS51085"/>
    </source>
</evidence>
<evidence type="ECO:0000256" key="4">
    <source>
        <dbReference type="ARBA" id="ARBA00022723"/>
    </source>
</evidence>
<evidence type="ECO:0000313" key="12">
    <source>
        <dbReference type="Proteomes" id="UP000308891"/>
    </source>
</evidence>
<dbReference type="PRINTS" id="PR00410">
    <property type="entry name" value="PHEHYDRXLASE"/>
</dbReference>
<dbReference type="SUPFAM" id="SSF54292">
    <property type="entry name" value="2Fe-2S ferredoxin-like"/>
    <property type="match status" value="1"/>
</dbReference>
<sequence length="342" mass="35945">MSHYHSLTVSRVIDETHDSKSLVFDVPAALAEAFAYKSGQFLTLRVPHAAGTLPRCYSLASAPGLDDAPRVTVKRVADGRASNWLCDKVKAGDTLEVLAPAGVFTAKSYAGDFLLFAGGSGVTPVFSIARSALASGQGRVLMVYANRDERSVIFRDALKSLAADYPDRLTVVHWLDSVQGVPSAAQLAALARPFANAEAFICGPAPFMDAAEAAMAQLGAARERVHVERFVSLPGEDEVATAPQTGGEAARAVALTVLLDGETHRIEANSGEFLLAAMDRAGLRAPHSCRVGGCASCMCKVNEGSVKLHANTALDETDLAEGWTLACQAVAETDAVTVAFPD</sequence>
<keyword evidence="2" id="KW-0285">Flavoprotein</keyword>
<protein>
    <submittedName>
        <fullName evidence="11">Ferredoxin--NADP reductase</fullName>
    </submittedName>
</protein>
<dbReference type="InterPro" id="IPR006058">
    <property type="entry name" value="2Fe2S_fd_BS"/>
</dbReference>
<dbReference type="InterPro" id="IPR039261">
    <property type="entry name" value="FNR_nucleotide-bd"/>
</dbReference>
<dbReference type="SUPFAM" id="SSF63380">
    <property type="entry name" value="Riboflavin synthase domain-like"/>
    <property type="match status" value="1"/>
</dbReference>
<evidence type="ECO:0000256" key="1">
    <source>
        <dbReference type="ARBA" id="ARBA00001974"/>
    </source>
</evidence>
<dbReference type="InterPro" id="IPR012675">
    <property type="entry name" value="Beta-grasp_dom_sf"/>
</dbReference>
<accession>A0A4T0UND2</accession>
<keyword evidence="6" id="KW-0560">Oxidoreductase</keyword>
<feature type="domain" description="FAD-binding FR-type" evidence="10">
    <location>
        <begin position="2"/>
        <end position="107"/>
    </location>
</feature>
<keyword evidence="8" id="KW-0411">Iron-sulfur</keyword>
<dbReference type="Gene3D" id="2.40.30.10">
    <property type="entry name" value="Translation factors"/>
    <property type="match status" value="1"/>
</dbReference>
<dbReference type="GO" id="GO:0051537">
    <property type="term" value="F:2 iron, 2 sulfur cluster binding"/>
    <property type="evidence" value="ECO:0007669"/>
    <property type="project" value="UniProtKB-KW"/>
</dbReference>
<organism evidence="11 12">
    <name type="scientific">Crenobacter intestini</name>
    <dbReference type="NCBI Taxonomy" id="2563443"/>
    <lineage>
        <taxon>Bacteria</taxon>
        <taxon>Pseudomonadati</taxon>
        <taxon>Pseudomonadota</taxon>
        <taxon>Betaproteobacteria</taxon>
        <taxon>Neisseriales</taxon>
        <taxon>Neisseriaceae</taxon>
        <taxon>Crenobacter</taxon>
    </lineage>
</organism>
<keyword evidence="3" id="KW-0001">2Fe-2S</keyword>
<dbReference type="RefSeq" id="WP_136554711.1">
    <property type="nucleotide sequence ID" value="NZ_STGJ01000015.1"/>
</dbReference>
<evidence type="ECO:0000256" key="2">
    <source>
        <dbReference type="ARBA" id="ARBA00022630"/>
    </source>
</evidence>
<dbReference type="Gene3D" id="3.10.20.30">
    <property type="match status" value="1"/>
</dbReference>
<dbReference type="PROSITE" id="PS00197">
    <property type="entry name" value="2FE2S_FER_1"/>
    <property type="match status" value="1"/>
</dbReference>
<dbReference type="SUPFAM" id="SSF52343">
    <property type="entry name" value="Ferredoxin reductase-like, C-terminal NADP-linked domain"/>
    <property type="match status" value="1"/>
</dbReference>
<comment type="caution">
    <text evidence="11">The sequence shown here is derived from an EMBL/GenBank/DDBJ whole genome shotgun (WGS) entry which is preliminary data.</text>
</comment>
<dbReference type="InterPro" id="IPR008333">
    <property type="entry name" value="Cbr1-like_FAD-bd_dom"/>
</dbReference>
<keyword evidence="12" id="KW-1185">Reference proteome</keyword>
<dbReference type="CDD" id="cd06214">
    <property type="entry name" value="PA_degradation_oxidoreductase_like"/>
    <property type="match status" value="1"/>
</dbReference>
<keyword evidence="4" id="KW-0479">Metal-binding</keyword>
<dbReference type="InterPro" id="IPR001433">
    <property type="entry name" value="OxRdtase_FAD/NAD-bd"/>
</dbReference>
<dbReference type="AlphaFoldDB" id="A0A4T0UND2"/>
<dbReference type="Proteomes" id="UP000308891">
    <property type="component" value="Unassembled WGS sequence"/>
</dbReference>
<keyword evidence="5" id="KW-0274">FAD</keyword>
<feature type="domain" description="2Fe-2S ferredoxin-type" evidence="9">
    <location>
        <begin position="253"/>
        <end position="342"/>
    </location>
</feature>
<evidence type="ECO:0000256" key="8">
    <source>
        <dbReference type="ARBA" id="ARBA00023014"/>
    </source>
</evidence>
<dbReference type="PROSITE" id="PS51384">
    <property type="entry name" value="FAD_FR"/>
    <property type="match status" value="1"/>
</dbReference>
<evidence type="ECO:0000256" key="7">
    <source>
        <dbReference type="ARBA" id="ARBA00023004"/>
    </source>
</evidence>
<dbReference type="InterPro" id="IPR036010">
    <property type="entry name" value="2Fe-2S_ferredoxin-like_sf"/>
</dbReference>
<dbReference type="CDD" id="cd00207">
    <property type="entry name" value="fer2"/>
    <property type="match status" value="1"/>
</dbReference>
<dbReference type="GO" id="GO:0046872">
    <property type="term" value="F:metal ion binding"/>
    <property type="evidence" value="ECO:0007669"/>
    <property type="project" value="UniProtKB-KW"/>
</dbReference>
<dbReference type="GO" id="GO:0050660">
    <property type="term" value="F:flavin adenine dinucleotide binding"/>
    <property type="evidence" value="ECO:0007669"/>
    <property type="project" value="TreeGrafter"/>
</dbReference>
<dbReference type="Pfam" id="PF00111">
    <property type="entry name" value="Fer2"/>
    <property type="match status" value="1"/>
</dbReference>
<dbReference type="Pfam" id="PF00970">
    <property type="entry name" value="FAD_binding_6"/>
    <property type="match status" value="1"/>
</dbReference>
<evidence type="ECO:0000259" key="10">
    <source>
        <dbReference type="PROSITE" id="PS51384"/>
    </source>
</evidence>
<proteinExistence type="predicted"/>
<reference evidence="11 12" key="1">
    <citation type="submission" date="2019-04" db="EMBL/GenBank/DDBJ databases">
        <title>Crenobacter sp. nov.</title>
        <authorList>
            <person name="Shi S."/>
        </authorList>
    </citation>
    <scope>NUCLEOTIDE SEQUENCE [LARGE SCALE GENOMIC DNA]</scope>
    <source>
        <strain evidence="11 12">GY 70310</strain>
    </source>
</reference>
<dbReference type="InterPro" id="IPR001041">
    <property type="entry name" value="2Fe-2S_ferredoxin-type"/>
</dbReference>
<evidence type="ECO:0000256" key="5">
    <source>
        <dbReference type="ARBA" id="ARBA00022827"/>
    </source>
</evidence>